<accession>A0A1Y3BFZ0</accession>
<dbReference type="EMBL" id="MUJZ01025552">
    <property type="protein sequence ID" value="OTF78954.1"/>
    <property type="molecule type" value="Genomic_DNA"/>
</dbReference>
<reference evidence="1 2" key="1">
    <citation type="submission" date="2017-03" db="EMBL/GenBank/DDBJ databases">
        <title>Genome Survey of Euroglyphus maynei.</title>
        <authorList>
            <person name="Arlian L.G."/>
            <person name="Morgan M.S."/>
            <person name="Rider S.D."/>
        </authorList>
    </citation>
    <scope>NUCLEOTIDE SEQUENCE [LARGE SCALE GENOMIC DNA]</scope>
    <source>
        <strain evidence="1">Arlian Lab</strain>
        <tissue evidence="1">Whole body</tissue>
    </source>
</reference>
<proteinExistence type="predicted"/>
<dbReference type="AlphaFoldDB" id="A0A1Y3BFZ0"/>
<evidence type="ECO:0000313" key="1">
    <source>
        <dbReference type="EMBL" id="OTF78954.1"/>
    </source>
</evidence>
<dbReference type="Proteomes" id="UP000194236">
    <property type="component" value="Unassembled WGS sequence"/>
</dbReference>
<keyword evidence="2" id="KW-1185">Reference proteome</keyword>
<sequence length="71" mass="8220">MIDIYKSGFNRCIPETIHHGCGYYQNELLQLRAFELQMQMKLRAAHTMMMAIDSCKDGVIITGPSHDIRYI</sequence>
<gene>
    <name evidence="1" type="ORF">BLA29_012341</name>
</gene>
<name>A0A1Y3BFZ0_EURMA</name>
<organism evidence="1 2">
    <name type="scientific">Euroglyphus maynei</name>
    <name type="common">Mayne's house dust mite</name>
    <dbReference type="NCBI Taxonomy" id="6958"/>
    <lineage>
        <taxon>Eukaryota</taxon>
        <taxon>Metazoa</taxon>
        <taxon>Ecdysozoa</taxon>
        <taxon>Arthropoda</taxon>
        <taxon>Chelicerata</taxon>
        <taxon>Arachnida</taxon>
        <taxon>Acari</taxon>
        <taxon>Acariformes</taxon>
        <taxon>Sarcoptiformes</taxon>
        <taxon>Astigmata</taxon>
        <taxon>Psoroptidia</taxon>
        <taxon>Analgoidea</taxon>
        <taxon>Pyroglyphidae</taxon>
        <taxon>Pyroglyphinae</taxon>
        <taxon>Euroglyphus</taxon>
    </lineage>
</organism>
<evidence type="ECO:0000313" key="2">
    <source>
        <dbReference type="Proteomes" id="UP000194236"/>
    </source>
</evidence>
<dbReference type="OrthoDB" id="189220at2759"/>
<comment type="caution">
    <text evidence="1">The sequence shown here is derived from an EMBL/GenBank/DDBJ whole genome shotgun (WGS) entry which is preliminary data.</text>
</comment>
<protein>
    <submittedName>
        <fullName evidence="1">Uncharacterized protein</fullName>
    </submittedName>
</protein>